<dbReference type="OrthoDB" id="844at2759"/>
<dbReference type="InterPro" id="IPR018525">
    <property type="entry name" value="MCM_CS"/>
</dbReference>
<evidence type="ECO:0000256" key="18">
    <source>
        <dbReference type="ARBA" id="ARBA00078186"/>
    </source>
</evidence>
<dbReference type="GO" id="GO:0000727">
    <property type="term" value="P:double-strand break repair via break-induced replication"/>
    <property type="evidence" value="ECO:0007669"/>
    <property type="project" value="EnsemblFungi"/>
</dbReference>
<keyword evidence="8" id="KW-0863">Zinc-finger</keyword>
<dbReference type="PRINTS" id="PR01657">
    <property type="entry name" value="MCMFAMILY"/>
</dbReference>
<dbReference type="PROSITE" id="PS50051">
    <property type="entry name" value="MCM_2"/>
    <property type="match status" value="1"/>
</dbReference>
<keyword evidence="12" id="KW-0067">ATP-binding</keyword>
<evidence type="ECO:0000256" key="13">
    <source>
        <dbReference type="ARBA" id="ARBA00023125"/>
    </source>
</evidence>
<dbReference type="InterPro" id="IPR027925">
    <property type="entry name" value="MCM_N"/>
</dbReference>
<dbReference type="HOGENOM" id="CLU_000995_0_1_1"/>
<dbReference type="InterPro" id="IPR033762">
    <property type="entry name" value="MCM_OB"/>
</dbReference>
<dbReference type="SMART" id="SM00350">
    <property type="entry name" value="MCM"/>
    <property type="match status" value="1"/>
</dbReference>
<dbReference type="GO" id="GO:0016887">
    <property type="term" value="F:ATP hydrolysis activity"/>
    <property type="evidence" value="ECO:0007669"/>
    <property type="project" value="RHEA"/>
</dbReference>
<dbReference type="GO" id="GO:0003688">
    <property type="term" value="F:DNA replication origin binding"/>
    <property type="evidence" value="ECO:0007669"/>
    <property type="project" value="EnsemblFungi"/>
</dbReference>
<dbReference type="Pfam" id="PF12619">
    <property type="entry name" value="MCM2_N"/>
    <property type="match status" value="1"/>
</dbReference>
<dbReference type="RefSeq" id="XP_003668575.1">
    <property type="nucleotide sequence ID" value="XM_003668527.1"/>
</dbReference>
<dbReference type="GO" id="GO:0006335">
    <property type="term" value="P:DNA replication-dependent chromatin assembly"/>
    <property type="evidence" value="ECO:0007669"/>
    <property type="project" value="EnsemblFungi"/>
</dbReference>
<evidence type="ECO:0000256" key="6">
    <source>
        <dbReference type="ARBA" id="ARBA00022723"/>
    </source>
</evidence>
<dbReference type="PANTHER" id="PTHR11630:SF44">
    <property type="entry name" value="DNA REPLICATION LICENSING FACTOR MCM2"/>
    <property type="match status" value="1"/>
</dbReference>
<keyword evidence="10" id="KW-0347">Helicase</keyword>
<dbReference type="AlphaFoldDB" id="G0W6C1"/>
<dbReference type="GO" id="GO:0042555">
    <property type="term" value="C:MCM complex"/>
    <property type="evidence" value="ECO:0007669"/>
    <property type="project" value="EnsemblFungi"/>
</dbReference>
<name>G0W6C1_NAUDC</name>
<feature type="region of interest" description="Disordered" evidence="19">
    <location>
        <begin position="1"/>
        <end position="77"/>
    </location>
</feature>
<dbReference type="InterPro" id="IPR012340">
    <property type="entry name" value="NA-bd_OB-fold"/>
</dbReference>
<dbReference type="Pfam" id="PF14551">
    <property type="entry name" value="MCM_N"/>
    <property type="match status" value="1"/>
</dbReference>
<accession>G0W6C1</accession>
<keyword evidence="11" id="KW-0862">Zinc</keyword>
<evidence type="ECO:0000313" key="22">
    <source>
        <dbReference type="Proteomes" id="UP000000689"/>
    </source>
</evidence>
<dbReference type="GO" id="GO:0005524">
    <property type="term" value="F:ATP binding"/>
    <property type="evidence" value="ECO:0007669"/>
    <property type="project" value="UniProtKB-KW"/>
</dbReference>
<dbReference type="GO" id="GO:0043138">
    <property type="term" value="F:3'-5' DNA helicase activity"/>
    <property type="evidence" value="ECO:0007669"/>
    <property type="project" value="TreeGrafter"/>
</dbReference>
<dbReference type="Pfam" id="PF17207">
    <property type="entry name" value="MCM_OB"/>
    <property type="match status" value="1"/>
</dbReference>
<dbReference type="InterPro" id="IPR008045">
    <property type="entry name" value="MCM2"/>
</dbReference>
<dbReference type="GO" id="GO:0006267">
    <property type="term" value="P:pre-replicative complex assembly involved in nuclear cell cycle DNA replication"/>
    <property type="evidence" value="ECO:0007669"/>
    <property type="project" value="EnsemblFungi"/>
</dbReference>
<evidence type="ECO:0000256" key="16">
    <source>
        <dbReference type="ARBA" id="ARBA00047995"/>
    </source>
</evidence>
<keyword evidence="14" id="KW-0539">Nucleus</keyword>
<dbReference type="GO" id="GO:0006271">
    <property type="term" value="P:DNA strand elongation involved in DNA replication"/>
    <property type="evidence" value="ECO:0007669"/>
    <property type="project" value="EnsemblFungi"/>
</dbReference>
<evidence type="ECO:0000259" key="20">
    <source>
        <dbReference type="PROSITE" id="PS50051"/>
    </source>
</evidence>
<dbReference type="eggNOG" id="KOG0477">
    <property type="taxonomic scope" value="Eukaryota"/>
</dbReference>
<keyword evidence="22" id="KW-1185">Reference proteome</keyword>
<dbReference type="GO" id="GO:0005737">
    <property type="term" value="C:cytoplasm"/>
    <property type="evidence" value="ECO:0007669"/>
    <property type="project" value="EnsemblFungi"/>
</dbReference>
<dbReference type="Gene3D" id="3.40.50.300">
    <property type="entry name" value="P-loop containing nucleotide triphosphate hydrolases"/>
    <property type="match status" value="1"/>
</dbReference>
<evidence type="ECO:0000256" key="4">
    <source>
        <dbReference type="ARBA" id="ARBA00018925"/>
    </source>
</evidence>
<dbReference type="GO" id="GO:0000792">
    <property type="term" value="C:heterochromatin"/>
    <property type="evidence" value="ECO:0007669"/>
    <property type="project" value="EnsemblFungi"/>
</dbReference>
<evidence type="ECO:0000256" key="11">
    <source>
        <dbReference type="ARBA" id="ARBA00022833"/>
    </source>
</evidence>
<evidence type="ECO:0000256" key="9">
    <source>
        <dbReference type="ARBA" id="ARBA00022801"/>
    </source>
</evidence>
<dbReference type="Gene3D" id="2.40.50.140">
    <property type="entry name" value="Nucleic acid-binding proteins"/>
    <property type="match status" value="1"/>
</dbReference>
<comment type="similarity">
    <text evidence="2">Belongs to the MCM family.</text>
</comment>
<evidence type="ECO:0000256" key="5">
    <source>
        <dbReference type="ARBA" id="ARBA00022705"/>
    </source>
</evidence>
<dbReference type="EMBL" id="HE580268">
    <property type="protein sequence ID" value="CCD23332.1"/>
    <property type="molecule type" value="Genomic_DNA"/>
</dbReference>
<feature type="compositionally biased region" description="Acidic residues" evidence="19">
    <location>
        <begin position="726"/>
        <end position="741"/>
    </location>
</feature>
<reference evidence="21 22" key="1">
    <citation type="journal article" date="2011" name="Proc. Natl. Acad. Sci. U.S.A.">
        <title>Evolutionary erosion of yeast sex chromosomes by mating-type switching accidents.</title>
        <authorList>
            <person name="Gordon J.L."/>
            <person name="Armisen D."/>
            <person name="Proux-Wera E."/>
            <person name="Oheigeartaigh S.S."/>
            <person name="Byrne K.P."/>
            <person name="Wolfe K.H."/>
        </authorList>
    </citation>
    <scope>NUCLEOTIDE SEQUENCE [LARGE SCALE GENOMIC DNA]</scope>
    <source>
        <strain evidence="22">ATCC 10597 / BCRC 20456 / CBS 421 / NBRC 0211 / NRRL Y-12639</strain>
    </source>
</reference>
<dbReference type="GO" id="GO:0005656">
    <property type="term" value="C:nuclear pre-replicative complex"/>
    <property type="evidence" value="ECO:0007669"/>
    <property type="project" value="EnsemblFungi"/>
</dbReference>
<dbReference type="PROSITE" id="PS00847">
    <property type="entry name" value="MCM_1"/>
    <property type="match status" value="1"/>
</dbReference>
<dbReference type="GO" id="GO:0008270">
    <property type="term" value="F:zinc ion binding"/>
    <property type="evidence" value="ECO:0007669"/>
    <property type="project" value="UniProtKB-KW"/>
</dbReference>
<comment type="subcellular location">
    <subcellularLocation>
        <location evidence="1">Nucleus</location>
    </subcellularLocation>
</comment>
<dbReference type="Proteomes" id="UP000000689">
    <property type="component" value="Chromosome 2"/>
</dbReference>
<evidence type="ECO:0000256" key="14">
    <source>
        <dbReference type="ARBA" id="ARBA00023242"/>
    </source>
</evidence>
<evidence type="ECO:0000256" key="7">
    <source>
        <dbReference type="ARBA" id="ARBA00022741"/>
    </source>
</evidence>
<keyword evidence="13" id="KW-0238">DNA-binding</keyword>
<dbReference type="GO" id="GO:0006279">
    <property type="term" value="P:premeiotic DNA replication"/>
    <property type="evidence" value="ECO:0007669"/>
    <property type="project" value="EnsemblFungi"/>
</dbReference>
<protein>
    <recommendedName>
        <fullName evidence="4">DNA replication licensing factor MCM2</fullName>
        <ecNumber evidence="3">3.6.4.12</ecNumber>
    </recommendedName>
    <alternativeName>
        <fullName evidence="17">DNA replication licensing factor mcm2</fullName>
    </alternativeName>
    <alternativeName>
        <fullName evidence="18">Minichromosome maintenance protein 2</fullName>
    </alternativeName>
</protein>
<evidence type="ECO:0000256" key="15">
    <source>
        <dbReference type="ARBA" id="ARBA00023306"/>
    </source>
</evidence>
<dbReference type="SUPFAM" id="SSF52540">
    <property type="entry name" value="P-loop containing nucleoside triphosphate hydrolases"/>
    <property type="match status" value="1"/>
</dbReference>
<dbReference type="GeneID" id="11498421"/>
<keyword evidence="9" id="KW-0378">Hydrolase</keyword>
<dbReference type="GO" id="GO:0017116">
    <property type="term" value="F:single-stranded DNA helicase activity"/>
    <property type="evidence" value="ECO:0007669"/>
    <property type="project" value="EnsemblFungi"/>
</dbReference>
<dbReference type="GO" id="GO:0003697">
    <property type="term" value="F:single-stranded DNA binding"/>
    <property type="evidence" value="ECO:0007669"/>
    <property type="project" value="EnsemblFungi"/>
</dbReference>
<dbReference type="InterPro" id="IPR027417">
    <property type="entry name" value="P-loop_NTPase"/>
</dbReference>
<dbReference type="InterPro" id="IPR031327">
    <property type="entry name" value="MCM"/>
</dbReference>
<keyword evidence="5" id="KW-0235">DNA replication</keyword>
<proteinExistence type="inferred from homology"/>
<evidence type="ECO:0000256" key="19">
    <source>
        <dbReference type="SAM" id="MobiDB-lite"/>
    </source>
</evidence>
<feature type="compositionally biased region" description="Low complexity" evidence="19">
    <location>
        <begin position="20"/>
        <end position="30"/>
    </location>
</feature>
<dbReference type="Gene3D" id="2.20.28.10">
    <property type="match status" value="1"/>
</dbReference>
<dbReference type="FunFam" id="2.20.28.10:FF:000002">
    <property type="entry name" value="DNA helicase"/>
    <property type="match status" value="1"/>
</dbReference>
<feature type="region of interest" description="Disordered" evidence="19">
    <location>
        <begin position="717"/>
        <end position="745"/>
    </location>
</feature>
<dbReference type="GO" id="GO:0003682">
    <property type="term" value="F:chromatin binding"/>
    <property type="evidence" value="ECO:0007669"/>
    <property type="project" value="EnsemblFungi"/>
</dbReference>
<dbReference type="GO" id="GO:0043596">
    <property type="term" value="C:nuclear replication fork"/>
    <property type="evidence" value="ECO:0007669"/>
    <property type="project" value="EnsemblFungi"/>
</dbReference>
<dbReference type="KEGG" id="ndi:NDAI_0B02970"/>
<gene>
    <name evidence="21" type="primary">NDAI0B02970</name>
    <name evidence="21" type="ordered locus">NDAI_0B02970</name>
</gene>
<dbReference type="EC" id="3.6.4.12" evidence="3"/>
<dbReference type="GO" id="GO:1902975">
    <property type="term" value="P:mitotic DNA replication initiation"/>
    <property type="evidence" value="ECO:0007669"/>
    <property type="project" value="EnsemblFungi"/>
</dbReference>
<evidence type="ECO:0000256" key="3">
    <source>
        <dbReference type="ARBA" id="ARBA00012551"/>
    </source>
</evidence>
<dbReference type="CDD" id="cd17753">
    <property type="entry name" value="MCM2"/>
    <property type="match status" value="1"/>
</dbReference>
<feature type="compositionally biased region" description="Acidic residues" evidence="19">
    <location>
        <begin position="48"/>
        <end position="59"/>
    </location>
</feature>
<dbReference type="InterPro" id="IPR041562">
    <property type="entry name" value="MCM_lid"/>
</dbReference>
<evidence type="ECO:0000256" key="17">
    <source>
        <dbReference type="ARBA" id="ARBA00074927"/>
    </source>
</evidence>
<dbReference type="InterPro" id="IPR001208">
    <property type="entry name" value="MCM_dom"/>
</dbReference>
<organism evidence="21 22">
    <name type="scientific">Naumovozyma dairenensis (strain ATCC 10597 / BCRC 20456 / CBS 421 / NBRC 0211 / NRRL Y-12639)</name>
    <name type="common">Saccharomyces dairenensis</name>
    <dbReference type="NCBI Taxonomy" id="1071378"/>
    <lineage>
        <taxon>Eukaryota</taxon>
        <taxon>Fungi</taxon>
        <taxon>Dikarya</taxon>
        <taxon>Ascomycota</taxon>
        <taxon>Saccharomycotina</taxon>
        <taxon>Saccharomycetes</taxon>
        <taxon>Saccharomycetales</taxon>
        <taxon>Saccharomycetaceae</taxon>
        <taxon>Naumovozyma</taxon>
    </lineage>
</organism>
<feature type="compositionally biased region" description="Acidic residues" evidence="19">
    <location>
        <begin position="67"/>
        <end position="77"/>
    </location>
</feature>
<dbReference type="OMA" id="TYERVTT"/>
<dbReference type="Gene3D" id="3.30.1640.10">
    <property type="entry name" value="mini-chromosome maintenance (MCM) complex, chain A, domain 1"/>
    <property type="match status" value="1"/>
</dbReference>
<evidence type="ECO:0000256" key="1">
    <source>
        <dbReference type="ARBA" id="ARBA00004123"/>
    </source>
</evidence>
<dbReference type="STRING" id="1071378.G0W6C1"/>
<evidence type="ECO:0000256" key="8">
    <source>
        <dbReference type="ARBA" id="ARBA00022771"/>
    </source>
</evidence>
<evidence type="ECO:0000313" key="21">
    <source>
        <dbReference type="EMBL" id="CCD23332.1"/>
    </source>
</evidence>
<dbReference type="SUPFAM" id="SSF50249">
    <property type="entry name" value="Nucleic acid-binding proteins"/>
    <property type="match status" value="1"/>
</dbReference>
<dbReference type="PANTHER" id="PTHR11630">
    <property type="entry name" value="DNA REPLICATION LICENSING FACTOR MCM FAMILY MEMBER"/>
    <property type="match status" value="1"/>
</dbReference>
<feature type="domain" description="MCM C-terminal AAA(+) ATPase" evidence="20">
    <location>
        <begin position="505"/>
        <end position="711"/>
    </location>
</feature>
<dbReference type="FunFam" id="3.40.50.300:FF:000138">
    <property type="entry name" value="DNA helicase"/>
    <property type="match status" value="1"/>
</dbReference>
<dbReference type="Pfam" id="PF17855">
    <property type="entry name" value="MCM_lid"/>
    <property type="match status" value="1"/>
</dbReference>
<dbReference type="GO" id="GO:0071162">
    <property type="term" value="C:CMG complex"/>
    <property type="evidence" value="ECO:0007669"/>
    <property type="project" value="EnsemblFungi"/>
</dbReference>
<keyword evidence="6" id="KW-0479">Metal-binding</keyword>
<evidence type="ECO:0000256" key="12">
    <source>
        <dbReference type="ARBA" id="ARBA00022840"/>
    </source>
</evidence>
<comment type="catalytic activity">
    <reaction evidence="16">
        <text>ATP + H2O = ADP + phosphate + H(+)</text>
        <dbReference type="Rhea" id="RHEA:13065"/>
        <dbReference type="ChEBI" id="CHEBI:15377"/>
        <dbReference type="ChEBI" id="CHEBI:15378"/>
        <dbReference type="ChEBI" id="CHEBI:30616"/>
        <dbReference type="ChEBI" id="CHEBI:43474"/>
        <dbReference type="ChEBI" id="CHEBI:456216"/>
        <dbReference type="EC" id="3.6.4.12"/>
    </reaction>
</comment>
<dbReference type="FunFam" id="3.30.1640.10:FF:000003">
    <property type="entry name" value="DNA helicase"/>
    <property type="match status" value="1"/>
</dbReference>
<dbReference type="Pfam" id="PF00493">
    <property type="entry name" value="MCM"/>
    <property type="match status" value="1"/>
</dbReference>
<sequence length="877" mass="99650">MSLNRRRRREDNEDSDGENELPPSSPQQQPERAAFDPVSSPIGSPMVDDPELDDDDDMVNPEGRDNEIDEDPDLEEMEEQMNQVDLVGEDMYEDYRHDASKDRYDLNDVDDTAQRELSASERRRIDAQLNERDRLLRNVAYMDNDDEEPGNTALDEMGLPVQRRRRRRQYETLEHSDDDLLDDMDIDPLREELTLESLSNIKANSYSEWITQPNVGRTIARELKSFLLEYTDETGRSVYGARIRTLGEMNSESLEVNYRHLAESKAILALFLAKCPEEMLKIFDLVAMEATELHYPDYARIHSEIHVRISDFPTIHSLRELRESNLTSLVRVTGVVTRRTGVFPQLKYVKFNCLKCGTILGPFFQDSNEEIRISFCTNCKSKGPFNVNGEKTVYRNYQRITLQEAPGTVPAGRLPRHREVILLADLVDVSKPGEEVEVTGIYKNNYDGNLNAKNGFPVFATIIEANSVRRREGNMSNEGEEGLDVFGWTEEEEREFRKISRDRGIIDKIISSMAPSIYGHRDIKTAVACSLFGGVPKNVNGKHSIRGDINVLLLGDPGTAKSQILKYVEKTAHRAVFATGQGASAVGLTASVRKDPITREWTLEGGALVLADKGVCLIDEFDKMNDQDRTSIHEAMEQQSISISKAGIVTTLQARCSIIAAANPNGGRYNSTLPLAQNVSLTEPILSRFDILCVVRDLVDEEADERLATFVVDSHVRSHPENKDGDDLETTQAGEDDEEAQELSARQRRLKVQRKKEEEISPIPQELLMKYIHYARTKVHPKLHQMDMDKVSRVYADLRRESISTGSFPITVRHLESILRIAESFAKMRLSEFVSSWDLDRAIKVVVDSFVDAQKISVRRQLHRSFAIYTLGQHQRR</sequence>
<evidence type="ECO:0000256" key="10">
    <source>
        <dbReference type="ARBA" id="ARBA00022806"/>
    </source>
</evidence>
<keyword evidence="15" id="KW-0131">Cell cycle</keyword>
<dbReference type="GO" id="GO:0140445">
    <property type="term" value="C:chromosome, telomeric repeat region"/>
    <property type="evidence" value="ECO:0007669"/>
    <property type="project" value="EnsemblFungi"/>
</dbReference>
<evidence type="ECO:0000256" key="2">
    <source>
        <dbReference type="ARBA" id="ARBA00008010"/>
    </source>
</evidence>
<keyword evidence="7" id="KW-0547">Nucleotide-binding</keyword>
<dbReference type="PRINTS" id="PR01658">
    <property type="entry name" value="MCMPROTEIN2"/>
</dbReference>